<accession>A0E5H8</accession>
<evidence type="ECO:0000313" key="2">
    <source>
        <dbReference type="EMBL" id="CAK90545.1"/>
    </source>
</evidence>
<dbReference type="InterPro" id="IPR036322">
    <property type="entry name" value="WD40_repeat_dom_sf"/>
</dbReference>
<dbReference type="OrthoDB" id="308274at2759"/>
<sequence length="573" mass="66245">MICQTCKINNNRSVIFDNNCQFHRQPLQSVSLNLSKQTQMYKACKKCEEERKNEKFFSFNEIKQKLNTHESLEQLNQIVKISQKILQQAEEEKNKLISLAEEIAETVMNGIYQFFQFQAPNKAAAGSEFSAQELFSLLTPSTIKSLEDLKNKQISIQIADDMSAMLLTKVLFMERVGEFIKQYETNSSTIQNQMKQGVQNLQKTKTKIQNLIKIQPNLQNEQIQPQLQFMQSQQVSQVISNQQKSQIPKIQQDSQFIYQQGILSDIIDNESTIEKFRGNRKQITYDDGDPLQVKAIMNINNEELGFARRDCICILDKRNNLKVIQRLGYVSEEIITFACQFQDMGKQYIAVGIELQDDSGKIQLLSKNEQKWSQIKVVKVQHSIIKIIHPCESYLITISESKEMEMINIQQDNQQIDLIIKEESNIKDIAQINPSTLIYITSNQIHSFNFQNKRKLHQIDGNEEHQCLEIMNSENFIVGNSEGKVLICTFQNKIQIINQISIHQKDIRYISKIDQMHFVTSSYDGKHIIASKNGKQKNIIKDGPKINFSEPLLWVNELRCLIASSGGQIFTYY</sequence>
<dbReference type="GeneID" id="5043717"/>
<organism evidence="2 3">
    <name type="scientific">Paramecium tetraurelia</name>
    <dbReference type="NCBI Taxonomy" id="5888"/>
    <lineage>
        <taxon>Eukaryota</taxon>
        <taxon>Sar</taxon>
        <taxon>Alveolata</taxon>
        <taxon>Ciliophora</taxon>
        <taxon>Intramacronucleata</taxon>
        <taxon>Oligohymenophorea</taxon>
        <taxon>Peniculida</taxon>
        <taxon>Parameciidae</taxon>
        <taxon>Paramecium</taxon>
    </lineage>
</organism>
<name>A0E5H8_PARTE</name>
<proteinExistence type="predicted"/>
<evidence type="ECO:0000313" key="3">
    <source>
        <dbReference type="Proteomes" id="UP000000600"/>
    </source>
</evidence>
<dbReference type="EMBL" id="CT868660">
    <property type="protein sequence ID" value="CAK90545.1"/>
    <property type="molecule type" value="Genomic_DNA"/>
</dbReference>
<reference evidence="2 3" key="1">
    <citation type="journal article" date="2006" name="Nature">
        <title>Global trends of whole-genome duplications revealed by the ciliate Paramecium tetraurelia.</title>
        <authorList>
            <consortium name="Genoscope"/>
            <person name="Aury J.-M."/>
            <person name="Jaillon O."/>
            <person name="Duret L."/>
            <person name="Noel B."/>
            <person name="Jubin C."/>
            <person name="Porcel B.M."/>
            <person name="Segurens B."/>
            <person name="Daubin V."/>
            <person name="Anthouard V."/>
            <person name="Aiach N."/>
            <person name="Arnaiz O."/>
            <person name="Billaut A."/>
            <person name="Beisson J."/>
            <person name="Blanc I."/>
            <person name="Bouhouche K."/>
            <person name="Camara F."/>
            <person name="Duharcourt S."/>
            <person name="Guigo R."/>
            <person name="Gogendeau D."/>
            <person name="Katinka M."/>
            <person name="Keller A.-M."/>
            <person name="Kissmehl R."/>
            <person name="Klotz C."/>
            <person name="Koll F."/>
            <person name="Le Moue A."/>
            <person name="Lepere C."/>
            <person name="Malinsky S."/>
            <person name="Nowacki M."/>
            <person name="Nowak J.K."/>
            <person name="Plattner H."/>
            <person name="Poulain J."/>
            <person name="Ruiz F."/>
            <person name="Serrano V."/>
            <person name="Zagulski M."/>
            <person name="Dessen P."/>
            <person name="Betermier M."/>
            <person name="Weissenbach J."/>
            <person name="Scarpelli C."/>
            <person name="Schachter V."/>
            <person name="Sperling L."/>
            <person name="Meyer E."/>
            <person name="Cohen J."/>
            <person name="Wincker P."/>
        </authorList>
    </citation>
    <scope>NUCLEOTIDE SEQUENCE [LARGE SCALE GENOMIC DNA]</scope>
    <source>
        <strain evidence="2 3">Stock d4-2</strain>
    </source>
</reference>
<keyword evidence="3" id="KW-1185">Reference proteome</keyword>
<protein>
    <submittedName>
        <fullName evidence="2">Uncharacterized protein</fullName>
    </submittedName>
</protein>
<dbReference type="InParanoid" id="A0E5H8"/>
<dbReference type="Gene3D" id="2.130.10.10">
    <property type="entry name" value="YVTN repeat-like/Quinoprotein amine dehydrogenase"/>
    <property type="match status" value="1"/>
</dbReference>
<dbReference type="OMA" id="CESYLIT"/>
<dbReference type="AlphaFoldDB" id="A0E5H8"/>
<keyword evidence="1" id="KW-0175">Coiled coil</keyword>
<dbReference type="Proteomes" id="UP000000600">
    <property type="component" value="Unassembled WGS sequence"/>
</dbReference>
<feature type="coiled-coil region" evidence="1">
    <location>
        <begin position="72"/>
        <end position="106"/>
    </location>
</feature>
<evidence type="ECO:0000256" key="1">
    <source>
        <dbReference type="SAM" id="Coils"/>
    </source>
</evidence>
<dbReference type="SUPFAM" id="SSF50978">
    <property type="entry name" value="WD40 repeat-like"/>
    <property type="match status" value="1"/>
</dbReference>
<dbReference type="RefSeq" id="XP_001457942.1">
    <property type="nucleotide sequence ID" value="XM_001457905.1"/>
</dbReference>
<gene>
    <name evidence="2" type="ORF">GSPATT00003406001</name>
</gene>
<dbReference type="KEGG" id="ptm:GSPATT00003406001"/>
<dbReference type="HOGENOM" id="CLU_497382_0_0_1"/>
<dbReference type="InterPro" id="IPR015943">
    <property type="entry name" value="WD40/YVTN_repeat-like_dom_sf"/>
</dbReference>